<dbReference type="Gene3D" id="3.40.50.2300">
    <property type="match status" value="1"/>
</dbReference>
<accession>A0A4R3U5Q0</accession>
<evidence type="ECO:0000256" key="2">
    <source>
        <dbReference type="PROSITE-ProRule" id="PRU00169"/>
    </source>
</evidence>
<dbReference type="InterPro" id="IPR036388">
    <property type="entry name" value="WH-like_DNA-bd_sf"/>
</dbReference>
<evidence type="ECO:0000256" key="1">
    <source>
        <dbReference type="ARBA" id="ARBA00023125"/>
    </source>
</evidence>
<dbReference type="Proteomes" id="UP000295110">
    <property type="component" value="Unassembled WGS sequence"/>
</dbReference>
<dbReference type="GO" id="GO:0006355">
    <property type="term" value="P:regulation of DNA-templated transcription"/>
    <property type="evidence" value="ECO:0007669"/>
    <property type="project" value="InterPro"/>
</dbReference>
<feature type="domain" description="Response regulatory" evidence="3">
    <location>
        <begin position="1"/>
        <end position="76"/>
    </location>
</feature>
<sequence length="188" mass="21193">MEFDLLVLDIELEPGSSTPKGGLDLLVEYGKKMTVIIVTGMPEQNLHDISIQFKAFEFVKKPVNPIDFLNKVNHALALRDLQSKKNAVGRRWPANLTTEANGLPGFLWKGKPVNLSIIHLNMVYMMAQAPGKTIPYDDLTELLKSGNTSRVVQQHISTIKQRFREADPTFDRIATDPMKGYVWKADEN</sequence>
<protein>
    <submittedName>
        <fullName evidence="4">DNA-binding response OmpR family regulator</fullName>
    </submittedName>
</protein>
<dbReference type="GO" id="GO:0000160">
    <property type="term" value="P:phosphorelay signal transduction system"/>
    <property type="evidence" value="ECO:0007669"/>
    <property type="project" value="InterPro"/>
</dbReference>
<dbReference type="PROSITE" id="PS50110">
    <property type="entry name" value="RESPONSE_REGULATORY"/>
    <property type="match status" value="1"/>
</dbReference>
<dbReference type="Gene3D" id="1.10.10.10">
    <property type="entry name" value="Winged helix-like DNA-binding domain superfamily/Winged helix DNA-binding domain"/>
    <property type="match status" value="1"/>
</dbReference>
<keyword evidence="5" id="KW-1185">Reference proteome</keyword>
<keyword evidence="1 4" id="KW-0238">DNA-binding</keyword>
<comment type="caution">
    <text evidence="4">The sequence shown here is derived from an EMBL/GenBank/DDBJ whole genome shotgun (WGS) entry which is preliminary data.</text>
</comment>
<feature type="modified residue" description="4-aspartylphosphate" evidence="2">
    <location>
        <position position="9"/>
    </location>
</feature>
<dbReference type="SUPFAM" id="SSF46894">
    <property type="entry name" value="C-terminal effector domain of the bipartite response regulators"/>
    <property type="match status" value="1"/>
</dbReference>
<evidence type="ECO:0000313" key="4">
    <source>
        <dbReference type="EMBL" id="TCU81546.1"/>
    </source>
</evidence>
<proteinExistence type="predicted"/>
<dbReference type="GO" id="GO:0003677">
    <property type="term" value="F:DNA binding"/>
    <property type="evidence" value="ECO:0007669"/>
    <property type="project" value="UniProtKB-KW"/>
</dbReference>
<dbReference type="EMBL" id="SMBU01000075">
    <property type="protein sequence ID" value="TCU81546.1"/>
    <property type="molecule type" value="Genomic_DNA"/>
</dbReference>
<gene>
    <name evidence="4" type="ORF">EV671_10752</name>
</gene>
<organism evidence="4 5">
    <name type="scientific">Roseateles saccharophilus</name>
    <name type="common">Pseudomonas saccharophila</name>
    <dbReference type="NCBI Taxonomy" id="304"/>
    <lineage>
        <taxon>Bacteria</taxon>
        <taxon>Pseudomonadati</taxon>
        <taxon>Pseudomonadota</taxon>
        <taxon>Betaproteobacteria</taxon>
        <taxon>Burkholderiales</taxon>
        <taxon>Sphaerotilaceae</taxon>
        <taxon>Roseateles</taxon>
    </lineage>
</organism>
<name>A0A4R3U5Q0_ROSSA</name>
<dbReference type="SUPFAM" id="SSF52172">
    <property type="entry name" value="CheY-like"/>
    <property type="match status" value="1"/>
</dbReference>
<dbReference type="InterPro" id="IPR016032">
    <property type="entry name" value="Sig_transdc_resp-reg_C-effctor"/>
</dbReference>
<evidence type="ECO:0000259" key="3">
    <source>
        <dbReference type="PROSITE" id="PS50110"/>
    </source>
</evidence>
<keyword evidence="2" id="KW-0597">Phosphoprotein</keyword>
<dbReference type="InterPro" id="IPR001789">
    <property type="entry name" value="Sig_transdc_resp-reg_receiver"/>
</dbReference>
<reference evidence="4 5" key="1">
    <citation type="submission" date="2019-03" db="EMBL/GenBank/DDBJ databases">
        <title>Genomic Encyclopedia of Type Strains, Phase IV (KMG-IV): sequencing the most valuable type-strain genomes for metagenomic binning, comparative biology and taxonomic classification.</title>
        <authorList>
            <person name="Goeker M."/>
        </authorList>
    </citation>
    <scope>NUCLEOTIDE SEQUENCE [LARGE SCALE GENOMIC DNA]</scope>
    <source>
        <strain evidence="4 5">DSM 654</strain>
    </source>
</reference>
<evidence type="ECO:0000313" key="5">
    <source>
        <dbReference type="Proteomes" id="UP000295110"/>
    </source>
</evidence>
<dbReference type="InterPro" id="IPR011006">
    <property type="entry name" value="CheY-like_superfamily"/>
</dbReference>
<dbReference type="AlphaFoldDB" id="A0A4R3U5Q0"/>